<accession>D2RQ70</accession>
<evidence type="ECO:0000256" key="1">
    <source>
        <dbReference type="ARBA" id="ARBA00022801"/>
    </source>
</evidence>
<keyword evidence="4" id="KW-1185">Reference proteome</keyword>
<dbReference type="SUPFAM" id="SSF53474">
    <property type="entry name" value="alpha/beta-Hydrolases"/>
    <property type="match status" value="1"/>
</dbReference>
<dbReference type="PANTHER" id="PTHR48081">
    <property type="entry name" value="AB HYDROLASE SUPERFAMILY PROTEIN C4A8.06C"/>
    <property type="match status" value="1"/>
</dbReference>
<protein>
    <submittedName>
        <fullName evidence="3">Alpha/beta hydrolase fold-3 domain protein</fullName>
    </submittedName>
</protein>
<dbReference type="FunFam" id="3.40.50.1820:FF:000089">
    <property type="entry name" value="Alpha/beta hydrolase"/>
    <property type="match status" value="1"/>
</dbReference>
<reference evidence="3 4" key="1">
    <citation type="journal article" date="2010" name="Stand. Genomic Sci.">
        <title>Complete genome sequence of Haloterrigena turkmenica type strain (4k).</title>
        <authorList>
            <person name="Saunders E."/>
            <person name="Tindall B.J."/>
            <person name="Fahnrich R."/>
            <person name="Lapidus A."/>
            <person name="Copeland A."/>
            <person name="Del Rio T.G."/>
            <person name="Lucas S."/>
            <person name="Chen F."/>
            <person name="Tice H."/>
            <person name="Cheng J.F."/>
            <person name="Han C."/>
            <person name="Detter J.C."/>
            <person name="Bruce D."/>
            <person name="Goodwin L."/>
            <person name="Chain P."/>
            <person name="Pitluck S."/>
            <person name="Pati A."/>
            <person name="Ivanova N."/>
            <person name="Mavromatis K."/>
            <person name="Chen A."/>
            <person name="Palaniappan K."/>
            <person name="Land M."/>
            <person name="Hauser L."/>
            <person name="Chang Y.J."/>
            <person name="Jeffries C.D."/>
            <person name="Brettin T."/>
            <person name="Rohde M."/>
            <person name="Goker M."/>
            <person name="Bristow J."/>
            <person name="Eisen J.A."/>
            <person name="Markowitz V."/>
            <person name="Hugenholtz P."/>
            <person name="Klenk H.P."/>
            <person name="Kyrpides N.C."/>
        </authorList>
    </citation>
    <scope>NUCLEOTIDE SEQUENCE [LARGE SCALE GENOMIC DNA]</scope>
    <source>
        <strain evidence="4">ATCC 51198 / DSM 5511 / JCM 9101 / NCIMB 13204 / VKM B-1734 / 4k</strain>
    </source>
</reference>
<dbReference type="Gene3D" id="3.40.50.1820">
    <property type="entry name" value="alpha/beta hydrolase"/>
    <property type="match status" value="1"/>
</dbReference>
<dbReference type="EMBL" id="CP001860">
    <property type="protein sequence ID" value="ADB60329.1"/>
    <property type="molecule type" value="Genomic_DNA"/>
</dbReference>
<gene>
    <name evidence="3" type="ordered locus">Htur_1441</name>
</gene>
<organism evidence="3 4">
    <name type="scientific">Haloterrigena turkmenica (strain ATCC 51198 / DSM 5511 / JCM 9101 / NCIMB 13204 / VKM B-1734 / 4k)</name>
    <name type="common">Halococcus turkmenicus</name>
    <dbReference type="NCBI Taxonomy" id="543526"/>
    <lineage>
        <taxon>Archaea</taxon>
        <taxon>Methanobacteriati</taxon>
        <taxon>Methanobacteriota</taxon>
        <taxon>Stenosarchaea group</taxon>
        <taxon>Halobacteria</taxon>
        <taxon>Halobacteriales</taxon>
        <taxon>Natrialbaceae</taxon>
        <taxon>Haloterrigena</taxon>
    </lineage>
</organism>
<dbReference type="Proteomes" id="UP000001903">
    <property type="component" value="Chromosome"/>
</dbReference>
<dbReference type="KEGG" id="htu:Htur_1441"/>
<dbReference type="ESTHER" id="haltv-d2rq70">
    <property type="family name" value="Hormone-sensitive_lipase_like"/>
</dbReference>
<dbReference type="InterPro" id="IPR050300">
    <property type="entry name" value="GDXG_lipolytic_enzyme"/>
</dbReference>
<dbReference type="InterPro" id="IPR013094">
    <property type="entry name" value="AB_hydrolase_3"/>
</dbReference>
<evidence type="ECO:0000259" key="2">
    <source>
        <dbReference type="Pfam" id="PF07859"/>
    </source>
</evidence>
<name>D2RQ70_HALTV</name>
<dbReference type="InterPro" id="IPR029058">
    <property type="entry name" value="AB_hydrolase_fold"/>
</dbReference>
<sequence>MVCHTMSVLLDSQVEAFLHDLSDRGLPPLYRLSLEAARETYRELTVPDEPVDAVGSVTDRTVPGPAGEIPIRIYAPSGDGPFPPLLFYHGGGWILGDLETHDALCRALTDATDCVVVAVDYRLAPEHRFPAALEDCYAATRWVANNAAAIGATTDALATCGESAGGTLAAGVALLARDRDGPTIDHQTLLYPPTNYAFDTDSYEENAQGYFLTREDMKRFWQGYLRSELDGRHPYASPIRATLEGMPPSLVVTAGFDPVRDDGRAFVDRLEDAGVPARHLEYDEMIHGFLPMLDDPELDRAREAIDEVGAAVGGAVR</sequence>
<dbReference type="AlphaFoldDB" id="D2RQ70"/>
<dbReference type="HOGENOM" id="CLU_012494_6_4_2"/>
<dbReference type="Pfam" id="PF07859">
    <property type="entry name" value="Abhydrolase_3"/>
    <property type="match status" value="1"/>
</dbReference>
<feature type="domain" description="Alpha/beta hydrolase fold-3" evidence="2">
    <location>
        <begin position="85"/>
        <end position="290"/>
    </location>
</feature>
<dbReference type="GO" id="GO:0016787">
    <property type="term" value="F:hydrolase activity"/>
    <property type="evidence" value="ECO:0007669"/>
    <property type="project" value="UniProtKB-KW"/>
</dbReference>
<evidence type="ECO:0000313" key="4">
    <source>
        <dbReference type="Proteomes" id="UP000001903"/>
    </source>
</evidence>
<proteinExistence type="predicted"/>
<dbReference type="eggNOG" id="arCOG02638">
    <property type="taxonomic scope" value="Archaea"/>
</dbReference>
<dbReference type="STRING" id="543526.Htur_1441"/>
<keyword evidence="1 3" id="KW-0378">Hydrolase</keyword>
<dbReference type="PANTHER" id="PTHR48081:SF8">
    <property type="entry name" value="ALPHA_BETA HYDROLASE FOLD-3 DOMAIN-CONTAINING PROTEIN-RELATED"/>
    <property type="match status" value="1"/>
</dbReference>
<evidence type="ECO:0000313" key="3">
    <source>
        <dbReference type="EMBL" id="ADB60329.1"/>
    </source>
</evidence>